<dbReference type="Proteomes" id="UP000756921">
    <property type="component" value="Unassembled WGS sequence"/>
</dbReference>
<name>A0A9P6GID2_9PLEO</name>
<gene>
    <name evidence="3" type="ORF">PMIN01_06395</name>
</gene>
<evidence type="ECO:0000256" key="1">
    <source>
        <dbReference type="SAM" id="MobiDB-lite"/>
    </source>
</evidence>
<evidence type="ECO:0000313" key="4">
    <source>
        <dbReference type="Proteomes" id="UP000756921"/>
    </source>
</evidence>
<dbReference type="InterPro" id="IPR004045">
    <property type="entry name" value="Glutathione_S-Trfase_N"/>
</dbReference>
<dbReference type="PROSITE" id="PS50404">
    <property type="entry name" value="GST_NTER"/>
    <property type="match status" value="1"/>
</dbReference>
<feature type="domain" description="GST N-terminal" evidence="2">
    <location>
        <begin position="1"/>
        <end position="49"/>
    </location>
</feature>
<feature type="region of interest" description="Disordered" evidence="1">
    <location>
        <begin position="1"/>
        <end position="26"/>
    </location>
</feature>
<accession>A0A9P6GID2</accession>
<keyword evidence="4" id="KW-1185">Reference proteome</keyword>
<dbReference type="OrthoDB" id="2309723at2759"/>
<reference evidence="3" key="1">
    <citation type="journal article" date="2020" name="Mol. Plant Microbe Interact.">
        <title>Genome Sequence of the Biocontrol Agent Coniothyrium minitans strain Conio (IMI 134523).</title>
        <authorList>
            <person name="Patel D."/>
            <person name="Shittu T.A."/>
            <person name="Baroncelli R."/>
            <person name="Muthumeenakshi S."/>
            <person name="Osborne T.H."/>
            <person name="Janganan T.K."/>
            <person name="Sreenivasaprasad S."/>
        </authorList>
    </citation>
    <scope>NUCLEOTIDE SEQUENCE</scope>
    <source>
        <strain evidence="3">Conio</strain>
    </source>
</reference>
<dbReference type="AlphaFoldDB" id="A0A9P6GID2"/>
<proteinExistence type="predicted"/>
<sequence>MSNSKAANDFKARSGNPLGKFPSLKDGDMTVYERGARTEYFSPSLSFPCFLPSPHFFCRLSTYLRATYDKQCNLSPSPTTERIKALHWHHAAEATFMLHVLAITYAREL</sequence>
<comment type="caution">
    <text evidence="3">The sequence shown here is derived from an EMBL/GenBank/DDBJ whole genome shotgun (WGS) entry which is preliminary data.</text>
</comment>
<evidence type="ECO:0000313" key="3">
    <source>
        <dbReference type="EMBL" id="KAF9734990.1"/>
    </source>
</evidence>
<evidence type="ECO:0000259" key="2">
    <source>
        <dbReference type="PROSITE" id="PS50404"/>
    </source>
</evidence>
<organism evidence="3 4">
    <name type="scientific">Paraphaeosphaeria minitans</name>
    <dbReference type="NCBI Taxonomy" id="565426"/>
    <lineage>
        <taxon>Eukaryota</taxon>
        <taxon>Fungi</taxon>
        <taxon>Dikarya</taxon>
        <taxon>Ascomycota</taxon>
        <taxon>Pezizomycotina</taxon>
        <taxon>Dothideomycetes</taxon>
        <taxon>Pleosporomycetidae</taxon>
        <taxon>Pleosporales</taxon>
        <taxon>Massarineae</taxon>
        <taxon>Didymosphaeriaceae</taxon>
        <taxon>Paraphaeosphaeria</taxon>
    </lineage>
</organism>
<protein>
    <recommendedName>
        <fullName evidence="2">GST N-terminal domain-containing protein</fullName>
    </recommendedName>
</protein>
<dbReference type="EMBL" id="WJXW01000006">
    <property type="protein sequence ID" value="KAF9734990.1"/>
    <property type="molecule type" value="Genomic_DNA"/>
</dbReference>